<sequence>MNRVTDWIFVLTERLLHPKVLLWSCKAGGTLLILSSRESNLEIILWSCQEKKSLQCPKPFTQILNKKTC</sequence>
<accession>A0A4U8UNV8</accession>
<keyword evidence="2" id="KW-1185">Reference proteome</keyword>
<evidence type="ECO:0000313" key="1">
    <source>
        <dbReference type="EMBL" id="TMS34682.1"/>
    </source>
</evidence>
<gene>
    <name evidence="1" type="ORF">L596_002220</name>
</gene>
<evidence type="ECO:0000313" key="2">
    <source>
        <dbReference type="Proteomes" id="UP000298663"/>
    </source>
</evidence>
<dbReference type="EMBL" id="AZBU02000001">
    <property type="protein sequence ID" value="TMS34682.1"/>
    <property type="molecule type" value="Genomic_DNA"/>
</dbReference>
<reference evidence="1 2" key="2">
    <citation type="journal article" date="2019" name="G3 (Bethesda)">
        <title>Hybrid Assembly of the Genome of the Entomopathogenic Nematode Steinernema carpocapsae Identifies the X-Chromosome.</title>
        <authorList>
            <person name="Serra L."/>
            <person name="Macchietto M."/>
            <person name="Macias-Munoz A."/>
            <person name="McGill C.J."/>
            <person name="Rodriguez I.M."/>
            <person name="Rodriguez B."/>
            <person name="Murad R."/>
            <person name="Mortazavi A."/>
        </authorList>
    </citation>
    <scope>NUCLEOTIDE SEQUENCE [LARGE SCALE GENOMIC DNA]</scope>
    <source>
        <strain evidence="1 2">ALL</strain>
    </source>
</reference>
<proteinExistence type="predicted"/>
<name>A0A4U8UNV8_STECR</name>
<comment type="caution">
    <text evidence="1">The sequence shown here is derived from an EMBL/GenBank/DDBJ whole genome shotgun (WGS) entry which is preliminary data.</text>
</comment>
<dbReference type="Proteomes" id="UP000298663">
    <property type="component" value="Unassembled WGS sequence"/>
</dbReference>
<dbReference type="AlphaFoldDB" id="A0A4U8UNV8"/>
<organism evidence="1 2">
    <name type="scientific">Steinernema carpocapsae</name>
    <name type="common">Entomopathogenic nematode</name>
    <dbReference type="NCBI Taxonomy" id="34508"/>
    <lineage>
        <taxon>Eukaryota</taxon>
        <taxon>Metazoa</taxon>
        <taxon>Ecdysozoa</taxon>
        <taxon>Nematoda</taxon>
        <taxon>Chromadorea</taxon>
        <taxon>Rhabditida</taxon>
        <taxon>Tylenchina</taxon>
        <taxon>Panagrolaimomorpha</taxon>
        <taxon>Strongyloidoidea</taxon>
        <taxon>Steinernematidae</taxon>
        <taxon>Steinernema</taxon>
    </lineage>
</organism>
<protein>
    <submittedName>
        <fullName evidence="1">Uncharacterized protein</fullName>
    </submittedName>
</protein>
<reference evidence="1 2" key="1">
    <citation type="journal article" date="2015" name="Genome Biol.">
        <title>Comparative genomics of Steinernema reveals deeply conserved gene regulatory networks.</title>
        <authorList>
            <person name="Dillman A.R."/>
            <person name="Macchietto M."/>
            <person name="Porter C.F."/>
            <person name="Rogers A."/>
            <person name="Williams B."/>
            <person name="Antoshechkin I."/>
            <person name="Lee M.M."/>
            <person name="Goodwin Z."/>
            <person name="Lu X."/>
            <person name="Lewis E.E."/>
            <person name="Goodrich-Blair H."/>
            <person name="Stock S.P."/>
            <person name="Adams B.J."/>
            <person name="Sternberg P.W."/>
            <person name="Mortazavi A."/>
        </authorList>
    </citation>
    <scope>NUCLEOTIDE SEQUENCE [LARGE SCALE GENOMIC DNA]</scope>
    <source>
        <strain evidence="1 2">ALL</strain>
    </source>
</reference>